<dbReference type="Gene3D" id="2.60.40.3830">
    <property type="match status" value="1"/>
</dbReference>
<reference evidence="2" key="1">
    <citation type="submission" date="2023-05" db="EMBL/GenBank/DDBJ databases">
        <title>Comparative genomics of Bacillaceae isolates and their secondary metabolite potential.</title>
        <authorList>
            <person name="Song L."/>
            <person name="Nielsen L.J."/>
            <person name="Mohite O."/>
            <person name="Xu X."/>
            <person name="Weber T."/>
            <person name="Kovacs A.T."/>
        </authorList>
    </citation>
    <scope>NUCLEOTIDE SEQUENCE</scope>
    <source>
        <strain evidence="2">XLM17</strain>
    </source>
</reference>
<dbReference type="Pfam" id="PF16167">
    <property type="entry name" value="DUF4871"/>
    <property type="match status" value="1"/>
</dbReference>
<evidence type="ECO:0000256" key="1">
    <source>
        <dbReference type="SAM" id="SignalP"/>
    </source>
</evidence>
<organism evidence="2 3">
    <name type="scientific">Neobacillus novalis</name>
    <dbReference type="NCBI Taxonomy" id="220687"/>
    <lineage>
        <taxon>Bacteria</taxon>
        <taxon>Bacillati</taxon>
        <taxon>Bacillota</taxon>
        <taxon>Bacilli</taxon>
        <taxon>Bacillales</taxon>
        <taxon>Bacillaceae</taxon>
        <taxon>Neobacillus</taxon>
    </lineage>
</organism>
<dbReference type="InterPro" id="IPR032366">
    <property type="entry name" value="DUF4871"/>
</dbReference>
<feature type="signal peptide" evidence="1">
    <location>
        <begin position="1"/>
        <end position="16"/>
    </location>
</feature>
<dbReference type="KEGG" id="nnv:QNH39_25660"/>
<accession>A0AA95SDR7</accession>
<proteinExistence type="predicted"/>
<name>A0AA95SDR7_9BACI</name>
<dbReference type="Proteomes" id="UP001178288">
    <property type="component" value="Chromosome"/>
</dbReference>
<protein>
    <submittedName>
        <fullName evidence="2">DUF4871 domain-containing protein</fullName>
    </submittedName>
</protein>
<dbReference type="EMBL" id="CP126114">
    <property type="protein sequence ID" value="WHY89144.1"/>
    <property type="molecule type" value="Genomic_DNA"/>
</dbReference>
<evidence type="ECO:0000313" key="2">
    <source>
        <dbReference type="EMBL" id="WHY89144.1"/>
    </source>
</evidence>
<keyword evidence="1" id="KW-0732">Signal</keyword>
<dbReference type="PROSITE" id="PS51257">
    <property type="entry name" value="PROKAR_LIPOPROTEIN"/>
    <property type="match status" value="1"/>
</dbReference>
<feature type="chain" id="PRO_5041728241" evidence="1">
    <location>
        <begin position="17"/>
        <end position="167"/>
    </location>
</feature>
<dbReference type="AlphaFoldDB" id="A0AA95SDR7"/>
<keyword evidence="3" id="KW-1185">Reference proteome</keyword>
<gene>
    <name evidence="2" type="ORF">QNH39_25660</name>
</gene>
<evidence type="ECO:0000313" key="3">
    <source>
        <dbReference type="Proteomes" id="UP001178288"/>
    </source>
</evidence>
<sequence length="167" mass="19117">MKSMVFIFLTMFFLVAGCSTNETVESKIVLPKGIPDFVKVNDFETINWDRKAVEFGDRGIFGNKYKSGVIGEEMKSSNIEKWMWHLWGVNKVELTIVGFNKETRTVHPILFDRDTNNWSWTRSAMGAVNGADSHMPSNVKVPEPGEWAILLYTDGKLFDKLVYEINE</sequence>